<proteinExistence type="predicted"/>
<evidence type="ECO:0000313" key="3">
    <source>
        <dbReference type="Proteomes" id="UP001295423"/>
    </source>
</evidence>
<name>A0AAD2JHV0_9STRA</name>
<keyword evidence="3" id="KW-1185">Reference proteome</keyword>
<comment type="caution">
    <text evidence="2">The sequence shown here is derived from an EMBL/GenBank/DDBJ whole genome shotgun (WGS) entry which is preliminary data.</text>
</comment>
<feature type="compositionally biased region" description="Basic and acidic residues" evidence="1">
    <location>
        <begin position="11"/>
        <end position="28"/>
    </location>
</feature>
<dbReference type="AlphaFoldDB" id="A0AAD2JHV0"/>
<gene>
    <name evidence="2" type="ORF">CYCCA115_LOCUS13041</name>
</gene>
<evidence type="ECO:0000256" key="1">
    <source>
        <dbReference type="SAM" id="MobiDB-lite"/>
    </source>
</evidence>
<protein>
    <submittedName>
        <fullName evidence="2">Uncharacterized protein</fullName>
    </submittedName>
</protein>
<dbReference type="Proteomes" id="UP001295423">
    <property type="component" value="Unassembled WGS sequence"/>
</dbReference>
<dbReference type="PANTHER" id="PTHR34117">
    <property type="entry name" value="STYLE CELL-CYCLE INHIBITOR 1"/>
    <property type="match status" value="1"/>
</dbReference>
<feature type="region of interest" description="Disordered" evidence="1">
    <location>
        <begin position="1"/>
        <end position="146"/>
    </location>
</feature>
<feature type="compositionally biased region" description="Basic residues" evidence="1">
    <location>
        <begin position="44"/>
        <end position="55"/>
    </location>
</feature>
<feature type="compositionally biased region" description="Basic residues" evidence="1">
    <location>
        <begin position="1"/>
        <end position="10"/>
    </location>
</feature>
<sequence length="421" mass="49392">MGRDGHKHRSRRDDKHKSKRKEDDDEKRHGRRSKHGREDDGSSSRKRHDKKRKHRRDDDSEEERRRRRKRKHRHGDYSSSEDDDRKRRKHDSRRNDKKISSRSDDKRKLKDKKEKKDKKDKKRESKRPDKSKMQSLGPALGRKPDKLIDPVEDYYSYHEHFWVYLYREEGVAFNDMTSEESKEAFERFAKEYNSGNLELEYYGDRLPTEVIEATKTTKHSWSFSNVLSDREKKGLQTVQQGIRQQTEYNSKGPEPKAPPGGAAMCKPTAAPKPTTTVEPPTFSRKTPEEIQEERSANKRLRNHVRTVEEELQGGPKDFRERQLEKKRQQGDRIHGASRAREDAGIELSDSALYGGDDNANRFEGALAREKARKAKRADDRANRIQELQAKEQERQENMLEMLGLKNLKPGQKITIAPRKDG</sequence>
<organism evidence="2 3">
    <name type="scientific">Cylindrotheca closterium</name>
    <dbReference type="NCBI Taxonomy" id="2856"/>
    <lineage>
        <taxon>Eukaryota</taxon>
        <taxon>Sar</taxon>
        <taxon>Stramenopiles</taxon>
        <taxon>Ochrophyta</taxon>
        <taxon>Bacillariophyta</taxon>
        <taxon>Bacillariophyceae</taxon>
        <taxon>Bacillariophycidae</taxon>
        <taxon>Bacillariales</taxon>
        <taxon>Bacillariaceae</taxon>
        <taxon>Cylindrotheca</taxon>
    </lineage>
</organism>
<feature type="compositionally biased region" description="Basic and acidic residues" evidence="1">
    <location>
        <begin position="122"/>
        <end position="132"/>
    </location>
</feature>
<dbReference type="PANTHER" id="PTHR34117:SF1">
    <property type="entry name" value="STYLE CELL-CYCLE INHIBITOR 1"/>
    <property type="match status" value="1"/>
</dbReference>
<feature type="compositionally biased region" description="Basic and acidic residues" evidence="1">
    <location>
        <begin position="316"/>
        <end position="343"/>
    </location>
</feature>
<feature type="compositionally biased region" description="Basic residues" evidence="1">
    <location>
        <begin position="65"/>
        <end position="74"/>
    </location>
</feature>
<reference evidence="2" key="1">
    <citation type="submission" date="2023-08" db="EMBL/GenBank/DDBJ databases">
        <authorList>
            <person name="Audoor S."/>
            <person name="Bilcke G."/>
        </authorList>
    </citation>
    <scope>NUCLEOTIDE SEQUENCE</scope>
</reference>
<feature type="compositionally biased region" description="Basic and acidic residues" evidence="1">
    <location>
        <begin position="93"/>
        <end position="114"/>
    </location>
</feature>
<feature type="compositionally biased region" description="Low complexity" evidence="1">
    <location>
        <begin position="259"/>
        <end position="281"/>
    </location>
</feature>
<dbReference type="InterPro" id="IPR044688">
    <property type="entry name" value="SCI-1-like"/>
</dbReference>
<evidence type="ECO:0000313" key="2">
    <source>
        <dbReference type="EMBL" id="CAJ1951374.1"/>
    </source>
</evidence>
<accession>A0AAD2JHV0</accession>
<dbReference type="EMBL" id="CAKOGP040001781">
    <property type="protein sequence ID" value="CAJ1951374.1"/>
    <property type="molecule type" value="Genomic_DNA"/>
</dbReference>
<feature type="region of interest" description="Disordered" evidence="1">
    <location>
        <begin position="243"/>
        <end position="359"/>
    </location>
</feature>
<feature type="compositionally biased region" description="Basic and acidic residues" evidence="1">
    <location>
        <begin position="285"/>
        <end position="296"/>
    </location>
</feature>